<dbReference type="SMART" id="SM00326">
    <property type="entry name" value="SH3"/>
    <property type="match status" value="1"/>
</dbReference>
<reference evidence="7" key="1">
    <citation type="journal article" date="2012" name="Science">
        <title>The Paleozoic origin of enzymatic lignin decomposition reconstructed from 31 fungal genomes.</title>
        <authorList>
            <person name="Floudas D."/>
            <person name="Binder M."/>
            <person name="Riley R."/>
            <person name="Barry K."/>
            <person name="Blanchette R.A."/>
            <person name="Henrissat B."/>
            <person name="Martinez A.T."/>
            <person name="Otillar R."/>
            <person name="Spatafora J.W."/>
            <person name="Yadav J.S."/>
            <person name="Aerts A."/>
            <person name="Benoit I."/>
            <person name="Boyd A."/>
            <person name="Carlson A."/>
            <person name="Copeland A."/>
            <person name="Coutinho P.M."/>
            <person name="de Vries R.P."/>
            <person name="Ferreira P."/>
            <person name="Findley K."/>
            <person name="Foster B."/>
            <person name="Gaskell J."/>
            <person name="Glotzer D."/>
            <person name="Gorecki P."/>
            <person name="Heitman J."/>
            <person name="Hesse C."/>
            <person name="Hori C."/>
            <person name="Igarashi K."/>
            <person name="Jurgens J.A."/>
            <person name="Kallen N."/>
            <person name="Kersten P."/>
            <person name="Kohler A."/>
            <person name="Kuees U."/>
            <person name="Kumar T.K.A."/>
            <person name="Kuo A."/>
            <person name="LaButti K."/>
            <person name="Larrondo L.F."/>
            <person name="Lindquist E."/>
            <person name="Ling A."/>
            <person name="Lombard V."/>
            <person name="Lucas S."/>
            <person name="Lundell T."/>
            <person name="Martin R."/>
            <person name="McLaughlin D.J."/>
            <person name="Morgenstern I."/>
            <person name="Morin E."/>
            <person name="Murat C."/>
            <person name="Nagy L.G."/>
            <person name="Nolan M."/>
            <person name="Ohm R.A."/>
            <person name="Patyshakuliyeva A."/>
            <person name="Rokas A."/>
            <person name="Ruiz-Duenas F.J."/>
            <person name="Sabat G."/>
            <person name="Salamov A."/>
            <person name="Samejima M."/>
            <person name="Schmutz J."/>
            <person name="Slot J.C."/>
            <person name="St John F."/>
            <person name="Stenlid J."/>
            <person name="Sun H."/>
            <person name="Sun S."/>
            <person name="Syed K."/>
            <person name="Tsang A."/>
            <person name="Wiebenga A."/>
            <person name="Young D."/>
            <person name="Pisabarro A."/>
            <person name="Eastwood D.C."/>
            <person name="Martin F."/>
            <person name="Cullen D."/>
            <person name="Grigoriev I.V."/>
            <person name="Hibbett D.S."/>
        </authorList>
    </citation>
    <scope>NUCLEOTIDE SEQUENCE [LARGE SCALE GENOMIC DNA]</scope>
    <source>
        <strain evidence="7">RWD-64-598 SS2</strain>
    </source>
</reference>
<evidence type="ECO:0000256" key="1">
    <source>
        <dbReference type="ARBA" id="ARBA00022443"/>
    </source>
</evidence>
<dbReference type="Pfam" id="PF12768">
    <property type="entry name" value="Rax2"/>
    <property type="match status" value="2"/>
</dbReference>
<dbReference type="InterPro" id="IPR048266">
    <property type="entry name" value="Rax2-like_second"/>
</dbReference>
<sequence length="1410" mass="144475">MASLFALLLVSPALASLPLVDFNRMGQVGLAGAFAGLSLFDNASQITVDPSASTLLSRSSDGELIALASTNQGGQIYSGCAIGDVYYVAGSFSSLGSASASNIASFTPSSASFASLGANGPSGPVHALYCDTNSNQLWAGGVFTSPGSSVAVYDTKANQWSAPSFKGFSGSSSQVLAIVPNASDSSLFFLGSFTTSFQGNGTVPNNNNPNVPYSAGATPFSSSLVPIPLQNAEITAGPSTTNTEFSNIQNILCPAGPDGPGNTWLAENGTPAQITIRAFSALNAYGVRLGNTFQSGFGTTAFTVTSVPDNIVQPFQYIDPQTGQNVTCSDSCPLSTNSSLPYQDFIFANPTTLSGVQITLSAWTGQAAGLHMLQLLSAGAFASAVPSQNGQSCFAPNPSNVTTTGTWTAANADTSLPGTIQSVQVATVNVGTPASQAPTYTWMPYVSASGEYEVNMVVPGCGNFGDCPLRTSVQVEIFPGGGQQGVVTTVSQQNVADVSTLIYRGPIVPSSPSFVTTVTMSLASNPSGTGQNGQYELVAGNIELVLTSANVTGSSGGSGGNGTTGSGGIQHGFGFFEWPLHTSNNADATGTLPNSTETMYDLVGFSLYNGINSASVGSSSIAAAVQHPSGSVFLGGSFNITMGSASGTTNFVVFEQGQLVTPSNFGLNGAVTSMILYGEKLFVGGSFSSTRSTSSNGGLSGVAVYDIQSRTWAALGGGVNGPVESLNIAANQLQIVGNFSTVTSPTGATYQVGGLAVWDIASGAWLNSGGFLSGHMSFVGNSSSAARNNSLSQFISGNVAELAEFGATGLVMLSNGNNGPTVSPLQIPLEGNGSGSTAATVTKRRRSHVHHGPTSWIPHLTLRSLFKRQSGGSQQTLPEGPPTPAPAVLAGAFWANSSSSKQVSIIGGNFTFASSSHAVGIYDASVPSIQALQGNQINGIVRSLKVVENQLFVGGQFSLSGTNANGLALYNLQAQQWNTSNLPPLQASSGSTVEVRSISSSASKPNAIIVAGTFTGAGSVGCQAVCELDTSTMQWSTLGSGIQGQVSSVSYAGNNQEYLIAAGSITLSGGSANVAMYSFSSGTWNAVGDGSSIPGPVTALEVDNSNSSSIFAAGRTLDGSSAFMYHWNGATWNNIGSGLQGTSNISQLLMVPLQNAHSTNSIVESDRMLMVSGSLAGSTFAAASSVLFDGASLIPFVSSVTTSGSSGFVASLFYSLANFSFTQQHFLATGIVILISIAIAAGVVFLLALIGILWTLFSRKDDKVAKLDGEDDDSSIHHRPSSLLEHINAATRTTILGGGQSPFNDFSAEKDDAAHEAVAVGGDPDPFGPDASNYLRAQTPSDAHFGTMVAEEEFNRPAHARYSFDGAGDGELPMAAGLEVEILDDRDAAWWYARNPQTGQEGVVPAAYLY</sequence>
<keyword evidence="1 2" id="KW-0728">SH3 domain</keyword>
<evidence type="ECO:0000313" key="6">
    <source>
        <dbReference type="EMBL" id="EIW82991.1"/>
    </source>
</evidence>
<dbReference type="SUPFAM" id="SSF50044">
    <property type="entry name" value="SH3-domain"/>
    <property type="match status" value="1"/>
</dbReference>
<gene>
    <name evidence="6" type="ORF">CONPUDRAFT_81100</name>
</gene>
<organism evidence="6 7">
    <name type="scientific">Coniophora puteana (strain RWD-64-598)</name>
    <name type="common">Brown rot fungus</name>
    <dbReference type="NCBI Taxonomy" id="741705"/>
    <lineage>
        <taxon>Eukaryota</taxon>
        <taxon>Fungi</taxon>
        <taxon>Dikarya</taxon>
        <taxon>Basidiomycota</taxon>
        <taxon>Agaricomycotina</taxon>
        <taxon>Agaricomycetes</taxon>
        <taxon>Agaricomycetidae</taxon>
        <taxon>Boletales</taxon>
        <taxon>Coniophorineae</taxon>
        <taxon>Coniophoraceae</taxon>
        <taxon>Coniophora</taxon>
    </lineage>
</organism>
<dbReference type="OMA" id="NMYTPGC"/>
<evidence type="ECO:0000256" key="3">
    <source>
        <dbReference type="SAM" id="Phobius"/>
    </source>
</evidence>
<dbReference type="OrthoDB" id="2503993at2759"/>
<dbReference type="InterPro" id="IPR001452">
    <property type="entry name" value="SH3_domain"/>
</dbReference>
<dbReference type="Pfam" id="PF20843">
    <property type="entry name" value="Rax2_3"/>
    <property type="match status" value="1"/>
</dbReference>
<evidence type="ECO:0000256" key="4">
    <source>
        <dbReference type="SAM" id="SignalP"/>
    </source>
</evidence>
<dbReference type="Gene3D" id="2.120.10.80">
    <property type="entry name" value="Kelch-type beta propeller"/>
    <property type="match status" value="1"/>
</dbReference>
<feature type="transmembrane region" description="Helical" evidence="3">
    <location>
        <begin position="1226"/>
        <end position="1257"/>
    </location>
</feature>
<dbReference type="InterPro" id="IPR048265">
    <property type="entry name" value="Rax2-like_third"/>
</dbReference>
<accession>A0A5M3MWL7</accession>
<dbReference type="SUPFAM" id="SSF50965">
    <property type="entry name" value="Galactose oxidase, central domain"/>
    <property type="match status" value="3"/>
</dbReference>
<dbReference type="InterPro" id="IPR036028">
    <property type="entry name" value="SH3-like_dom_sf"/>
</dbReference>
<dbReference type="PANTHER" id="PTHR31778">
    <property type="entry name" value="BUD SITE SELECTION PROTEIN RAX2"/>
    <property type="match status" value="1"/>
</dbReference>
<keyword evidence="3" id="KW-0812">Transmembrane</keyword>
<dbReference type="Gene3D" id="2.30.30.40">
    <property type="entry name" value="SH3 Domains"/>
    <property type="match status" value="1"/>
</dbReference>
<dbReference type="InterPro" id="IPR011043">
    <property type="entry name" value="Gal_Oxase/kelch_b-propeller"/>
</dbReference>
<keyword evidence="3" id="KW-1133">Transmembrane helix</keyword>
<evidence type="ECO:0000313" key="7">
    <source>
        <dbReference type="Proteomes" id="UP000053558"/>
    </source>
</evidence>
<comment type="caution">
    <text evidence="6">The sequence shown here is derived from an EMBL/GenBank/DDBJ whole genome shotgun (WGS) entry which is preliminary data.</text>
</comment>
<dbReference type="Pfam" id="PF20842">
    <property type="entry name" value="Rax2_2"/>
    <property type="match status" value="1"/>
</dbReference>
<dbReference type="Proteomes" id="UP000053558">
    <property type="component" value="Unassembled WGS sequence"/>
</dbReference>
<dbReference type="InterPro" id="IPR015915">
    <property type="entry name" value="Kelch-typ_b-propeller"/>
</dbReference>
<dbReference type="GeneID" id="19210179"/>
<keyword evidence="4" id="KW-0732">Signal</keyword>
<keyword evidence="3" id="KW-0472">Membrane</keyword>
<dbReference type="RefSeq" id="XP_007766521.1">
    <property type="nucleotide sequence ID" value="XM_007768331.1"/>
</dbReference>
<feature type="signal peptide" evidence="4">
    <location>
        <begin position="1"/>
        <end position="15"/>
    </location>
</feature>
<dbReference type="KEGG" id="cput:CONPUDRAFT_81100"/>
<dbReference type="Pfam" id="PF00018">
    <property type="entry name" value="SH3_1"/>
    <property type="match status" value="1"/>
</dbReference>
<dbReference type="PANTHER" id="PTHR31778:SF2">
    <property type="entry name" value="BUD SITE SELECTION PROTEIN RAX2"/>
    <property type="match status" value="1"/>
</dbReference>
<dbReference type="InterPro" id="IPR024982">
    <property type="entry name" value="Rax2-like_C"/>
</dbReference>
<name>A0A5M3MWL7_CONPW</name>
<feature type="domain" description="SH3" evidence="5">
    <location>
        <begin position="1353"/>
        <end position="1410"/>
    </location>
</feature>
<dbReference type="PROSITE" id="PS50002">
    <property type="entry name" value="SH3"/>
    <property type="match status" value="1"/>
</dbReference>
<evidence type="ECO:0000259" key="5">
    <source>
        <dbReference type="PROSITE" id="PS50002"/>
    </source>
</evidence>
<evidence type="ECO:0000256" key="2">
    <source>
        <dbReference type="PROSITE-ProRule" id="PRU00192"/>
    </source>
</evidence>
<feature type="chain" id="PRO_5024436162" description="SH3 domain-containing protein" evidence="4">
    <location>
        <begin position="16"/>
        <end position="1410"/>
    </location>
</feature>
<dbReference type="EMBL" id="JH711576">
    <property type="protein sequence ID" value="EIW82991.1"/>
    <property type="molecule type" value="Genomic_DNA"/>
</dbReference>
<keyword evidence="7" id="KW-1185">Reference proteome</keyword>
<protein>
    <recommendedName>
        <fullName evidence="5">SH3 domain-containing protein</fullName>
    </recommendedName>
</protein>
<proteinExistence type="predicted"/>
<dbReference type="GO" id="GO:1902929">
    <property type="term" value="C:plasma membrane of growing cell tip"/>
    <property type="evidence" value="ECO:0007669"/>
    <property type="project" value="TreeGrafter"/>
</dbReference>